<evidence type="ECO:0000256" key="9">
    <source>
        <dbReference type="ARBA" id="ARBA00023079"/>
    </source>
</evidence>
<keyword evidence="8" id="KW-0862">Zinc</keyword>
<comment type="pathway">
    <text evidence="11">Amino-acid degradation; L-tryptophan degradation via kynurenine pathway; L-kynurenine from L-tryptophan: step 2/2.</text>
</comment>
<dbReference type="InterPro" id="IPR037175">
    <property type="entry name" value="KFase_sf"/>
</dbReference>
<evidence type="ECO:0000313" key="12">
    <source>
        <dbReference type="EMBL" id="KAB7663088.1"/>
    </source>
</evidence>
<organism evidence="12 13">
    <name type="scientific">Sutterella seckii</name>
    <dbReference type="NCBI Taxonomy" id="1944635"/>
    <lineage>
        <taxon>Bacteria</taxon>
        <taxon>Pseudomonadati</taxon>
        <taxon>Pseudomonadota</taxon>
        <taxon>Betaproteobacteria</taxon>
        <taxon>Burkholderiales</taxon>
        <taxon>Sutterellaceae</taxon>
        <taxon>Sutterella</taxon>
    </lineage>
</organism>
<dbReference type="Gene3D" id="3.50.30.50">
    <property type="entry name" value="Putative cyclase"/>
    <property type="match status" value="1"/>
</dbReference>
<comment type="subunit">
    <text evidence="3">Homodimer.</text>
</comment>
<comment type="function">
    <text evidence="2">Catalyzes the hydrolysis of N-formyl-L-kynurenine to L-kynurenine, the second step in the kynurenine pathway of tryptophan degradation.</text>
</comment>
<comment type="cofactor">
    <cofactor evidence="1">
        <name>Zn(2+)</name>
        <dbReference type="ChEBI" id="CHEBI:29105"/>
    </cofactor>
</comment>
<dbReference type="GO" id="GO:0019441">
    <property type="term" value="P:L-tryptophan catabolic process to kynurenine"/>
    <property type="evidence" value="ECO:0007669"/>
    <property type="project" value="InterPro"/>
</dbReference>
<proteinExistence type="predicted"/>
<evidence type="ECO:0000256" key="5">
    <source>
        <dbReference type="ARBA" id="ARBA00014889"/>
    </source>
</evidence>
<gene>
    <name evidence="12" type="ORF">GBM95_00880</name>
</gene>
<evidence type="ECO:0000256" key="8">
    <source>
        <dbReference type="ARBA" id="ARBA00022833"/>
    </source>
</evidence>
<dbReference type="PANTHER" id="PTHR31118:SF32">
    <property type="entry name" value="KYNURENINE FORMAMIDASE"/>
    <property type="match status" value="1"/>
</dbReference>
<evidence type="ECO:0000313" key="13">
    <source>
        <dbReference type="Proteomes" id="UP000430564"/>
    </source>
</evidence>
<dbReference type="InterPro" id="IPR007325">
    <property type="entry name" value="KFase/CYL"/>
</dbReference>
<dbReference type="EC" id="3.5.1.9" evidence="4"/>
<dbReference type="SUPFAM" id="SSF102198">
    <property type="entry name" value="Putative cyclase"/>
    <property type="match status" value="1"/>
</dbReference>
<comment type="caution">
    <text evidence="12">The sequence shown here is derived from an EMBL/GenBank/DDBJ whole genome shotgun (WGS) entry which is preliminary data.</text>
</comment>
<protein>
    <recommendedName>
        <fullName evidence="5">Kynurenine formamidase</fullName>
        <ecNumber evidence="4">3.5.1.9</ecNumber>
    </recommendedName>
</protein>
<evidence type="ECO:0000256" key="1">
    <source>
        <dbReference type="ARBA" id="ARBA00001947"/>
    </source>
</evidence>
<evidence type="ECO:0000256" key="6">
    <source>
        <dbReference type="ARBA" id="ARBA00022723"/>
    </source>
</evidence>
<sequence>MQKRRIWDITPPLDAGTPVFPGDTPFAVRWISRLEEGAGANVSEITLTPHDGAHADAPLHLDSSADDVASLRLETFIGRALVIDLSHEASSDAIGPEALTANTFPARILFKTRAKRPAAWTPDFRALSPALIRRLAEEGVALVGTDAPSVDPAESELLVSHRIALANRMTILENLDLSDVPGGEYELIALPLPLKGVEASPVRAILRSLSSRI</sequence>
<dbReference type="AlphaFoldDB" id="A0A6I1EVL6"/>
<reference evidence="12 13" key="1">
    <citation type="submission" date="2019-10" db="EMBL/GenBank/DDBJ databases">
        <title>Genome diversity of Sutterella seckii.</title>
        <authorList>
            <person name="Chaplin A.V."/>
            <person name="Sokolova S.R."/>
            <person name="Mosin K.A."/>
            <person name="Ivanova E.L."/>
            <person name="Kochetkova T.O."/>
            <person name="Goltsov A.Y."/>
            <person name="Trofimov D.Y."/>
            <person name="Efimov B.A."/>
        </authorList>
    </citation>
    <scope>NUCLEOTIDE SEQUENCE [LARGE SCALE GENOMIC DNA]</scope>
    <source>
        <strain evidence="12 13">ASD393</strain>
    </source>
</reference>
<dbReference type="OrthoDB" id="9796085at2"/>
<dbReference type="Proteomes" id="UP000430564">
    <property type="component" value="Unassembled WGS sequence"/>
</dbReference>
<evidence type="ECO:0000256" key="11">
    <source>
        <dbReference type="ARBA" id="ARBA00060547"/>
    </source>
</evidence>
<name>A0A6I1EVL6_9BURK</name>
<keyword evidence="6" id="KW-0479">Metal-binding</keyword>
<evidence type="ECO:0000256" key="3">
    <source>
        <dbReference type="ARBA" id="ARBA00011738"/>
    </source>
</evidence>
<evidence type="ECO:0000256" key="2">
    <source>
        <dbReference type="ARBA" id="ARBA00002204"/>
    </source>
</evidence>
<dbReference type="GO" id="GO:0004061">
    <property type="term" value="F:arylformamidase activity"/>
    <property type="evidence" value="ECO:0007669"/>
    <property type="project" value="UniProtKB-EC"/>
</dbReference>
<accession>A0A6I1EVL6</accession>
<evidence type="ECO:0000256" key="4">
    <source>
        <dbReference type="ARBA" id="ARBA00012930"/>
    </source>
</evidence>
<dbReference type="EMBL" id="WEHX01000002">
    <property type="protein sequence ID" value="KAB7663088.1"/>
    <property type="molecule type" value="Genomic_DNA"/>
</dbReference>
<keyword evidence="9" id="KW-0823">Tryptophan catabolism</keyword>
<comment type="catalytic activity">
    <reaction evidence="10">
        <text>N-formyl-L-kynurenine + H2O = L-kynurenine + formate + H(+)</text>
        <dbReference type="Rhea" id="RHEA:13009"/>
        <dbReference type="ChEBI" id="CHEBI:15377"/>
        <dbReference type="ChEBI" id="CHEBI:15378"/>
        <dbReference type="ChEBI" id="CHEBI:15740"/>
        <dbReference type="ChEBI" id="CHEBI:57959"/>
        <dbReference type="ChEBI" id="CHEBI:58629"/>
        <dbReference type="EC" id="3.5.1.9"/>
    </reaction>
</comment>
<evidence type="ECO:0000256" key="7">
    <source>
        <dbReference type="ARBA" id="ARBA00022801"/>
    </source>
</evidence>
<dbReference type="Pfam" id="PF04199">
    <property type="entry name" value="Cyclase"/>
    <property type="match status" value="1"/>
</dbReference>
<keyword evidence="7" id="KW-0378">Hydrolase</keyword>
<dbReference type="FunFam" id="3.50.30.50:FF:000001">
    <property type="entry name" value="Kynurenine formamidase"/>
    <property type="match status" value="1"/>
</dbReference>
<dbReference type="GO" id="GO:0046872">
    <property type="term" value="F:metal ion binding"/>
    <property type="evidence" value="ECO:0007669"/>
    <property type="project" value="UniProtKB-KW"/>
</dbReference>
<evidence type="ECO:0000256" key="10">
    <source>
        <dbReference type="ARBA" id="ARBA00048496"/>
    </source>
</evidence>
<dbReference type="RefSeq" id="WP_152157359.1">
    <property type="nucleotide sequence ID" value="NZ_WEHX01000002.1"/>
</dbReference>
<dbReference type="PANTHER" id="PTHR31118">
    <property type="entry name" value="CYCLASE-LIKE PROTEIN 2"/>
    <property type="match status" value="1"/>
</dbReference>